<proteinExistence type="predicted"/>
<dbReference type="PANTHER" id="PTHR34216:SF3">
    <property type="entry name" value="POLY-BETA-1,6-N-ACETYL-D-GLUCOSAMINE N-DEACETYLASE"/>
    <property type="match status" value="1"/>
</dbReference>
<gene>
    <name evidence="5" type="ORF">A2Y68_03660</name>
</gene>
<dbReference type="InterPro" id="IPR051398">
    <property type="entry name" value="Polysacch_Deacetylase"/>
</dbReference>
<dbReference type="CDD" id="cd10918">
    <property type="entry name" value="CE4_NodB_like_5s_6s"/>
    <property type="match status" value="1"/>
</dbReference>
<accession>A0A1F7X3P2</accession>
<reference evidence="5 6" key="1">
    <citation type="journal article" date="2016" name="Nat. Commun.">
        <title>Thousands of microbial genomes shed light on interconnected biogeochemical processes in an aquifer system.</title>
        <authorList>
            <person name="Anantharaman K."/>
            <person name="Brown C.T."/>
            <person name="Hug L.A."/>
            <person name="Sharon I."/>
            <person name="Castelle C.J."/>
            <person name="Probst A.J."/>
            <person name="Thomas B.C."/>
            <person name="Singh A."/>
            <person name="Wilkins M.J."/>
            <person name="Karaoz U."/>
            <person name="Brodie E.L."/>
            <person name="Williams K.H."/>
            <person name="Hubbard S.S."/>
            <person name="Banfield J.F."/>
        </authorList>
    </citation>
    <scope>NUCLEOTIDE SEQUENCE [LARGE SCALE GENOMIC DNA]</scope>
</reference>
<protein>
    <recommendedName>
        <fullName evidence="4">NodB homology domain-containing protein</fullName>
    </recommendedName>
</protein>
<feature type="domain" description="NodB homology" evidence="4">
    <location>
        <begin position="145"/>
        <end position="314"/>
    </location>
</feature>
<dbReference type="Pfam" id="PF01522">
    <property type="entry name" value="Polysacc_deac_1"/>
    <property type="match status" value="1"/>
</dbReference>
<dbReference type="Proteomes" id="UP000176778">
    <property type="component" value="Unassembled WGS sequence"/>
</dbReference>
<name>A0A1F7X3P2_9BACT</name>
<comment type="subcellular location">
    <subcellularLocation>
        <location evidence="1">Secreted</location>
    </subcellularLocation>
</comment>
<evidence type="ECO:0000313" key="6">
    <source>
        <dbReference type="Proteomes" id="UP000176778"/>
    </source>
</evidence>
<dbReference type="GO" id="GO:0005975">
    <property type="term" value="P:carbohydrate metabolic process"/>
    <property type="evidence" value="ECO:0007669"/>
    <property type="project" value="InterPro"/>
</dbReference>
<dbReference type="GO" id="GO:0016810">
    <property type="term" value="F:hydrolase activity, acting on carbon-nitrogen (but not peptide) bonds"/>
    <property type="evidence" value="ECO:0007669"/>
    <property type="project" value="InterPro"/>
</dbReference>
<dbReference type="PROSITE" id="PS51677">
    <property type="entry name" value="NODB"/>
    <property type="match status" value="1"/>
</dbReference>
<keyword evidence="2" id="KW-0732">Signal</keyword>
<dbReference type="Gene3D" id="3.20.20.370">
    <property type="entry name" value="Glycoside hydrolase/deacetylase"/>
    <property type="match status" value="1"/>
</dbReference>
<dbReference type="EMBL" id="MGFR01000003">
    <property type="protein sequence ID" value="OGM09692.1"/>
    <property type="molecule type" value="Genomic_DNA"/>
</dbReference>
<feature type="region of interest" description="Disordered" evidence="3">
    <location>
        <begin position="33"/>
        <end position="62"/>
    </location>
</feature>
<dbReference type="InterPro" id="IPR002509">
    <property type="entry name" value="NODB_dom"/>
</dbReference>
<organism evidence="5 6">
    <name type="scientific">Candidatus Woesebacteria bacterium RBG_13_46_13</name>
    <dbReference type="NCBI Taxonomy" id="1802479"/>
    <lineage>
        <taxon>Bacteria</taxon>
        <taxon>Candidatus Woeseibacteriota</taxon>
    </lineage>
</organism>
<dbReference type="SUPFAM" id="SSF88713">
    <property type="entry name" value="Glycoside hydrolase/deacetylase"/>
    <property type="match status" value="1"/>
</dbReference>
<comment type="caution">
    <text evidence="5">The sequence shown here is derived from an EMBL/GenBank/DDBJ whole genome shotgun (WGS) entry which is preliminary data.</text>
</comment>
<dbReference type="PROSITE" id="PS51257">
    <property type="entry name" value="PROKAR_LIPOPROTEIN"/>
    <property type="match status" value="1"/>
</dbReference>
<evidence type="ECO:0000256" key="2">
    <source>
        <dbReference type="ARBA" id="ARBA00022729"/>
    </source>
</evidence>
<dbReference type="STRING" id="1802479.A2Y68_03660"/>
<evidence type="ECO:0000259" key="4">
    <source>
        <dbReference type="PROSITE" id="PS51677"/>
    </source>
</evidence>
<dbReference type="AlphaFoldDB" id="A0A1F7X3P2"/>
<evidence type="ECO:0000256" key="1">
    <source>
        <dbReference type="ARBA" id="ARBA00004613"/>
    </source>
</evidence>
<dbReference type="InterPro" id="IPR011330">
    <property type="entry name" value="Glyco_hydro/deAcase_b/a-brl"/>
</dbReference>
<sequence>MGKERLSRQEFLKVGALFLAGFLTSCRRNGATLDPTAEPTATRLAPSDTPSPSPEPTIAPTTTPEATVEALSGVEAIPFNPEQQIPVLEQHNPNFGVSGSDHGEYYMTPQVYEEQLRIIQEMGFYTPSEEDLLGWLEGKHGLPARSVIVRIDLGMPYFDYEDGFCLLKQYGLKSILFIRPTSIPETASATQLGWDIIKGYFEDGTLIPGSHGMAHPHYPQISESDAVRDAVTAQEEISQILGRPVNFFAFPYDEAAHEDALLSHFRMLFGAYGRTARAGEPLIGTYYPYVRGEGYFNWDSFRQDLLRNIEEEAR</sequence>
<evidence type="ECO:0000256" key="3">
    <source>
        <dbReference type="SAM" id="MobiDB-lite"/>
    </source>
</evidence>
<dbReference type="PANTHER" id="PTHR34216">
    <property type="match status" value="1"/>
</dbReference>
<dbReference type="GO" id="GO:0005576">
    <property type="term" value="C:extracellular region"/>
    <property type="evidence" value="ECO:0007669"/>
    <property type="project" value="UniProtKB-SubCell"/>
</dbReference>
<evidence type="ECO:0000313" key="5">
    <source>
        <dbReference type="EMBL" id="OGM09692.1"/>
    </source>
</evidence>